<dbReference type="EMBL" id="KQ965442">
    <property type="protein sequence ID" value="KXN64556.1"/>
    <property type="molecule type" value="Genomic_DNA"/>
</dbReference>
<evidence type="ECO:0000313" key="2">
    <source>
        <dbReference type="EMBL" id="KXN64556.1"/>
    </source>
</evidence>
<proteinExistence type="predicted"/>
<keyword evidence="3" id="KW-1185">Reference proteome</keyword>
<evidence type="ECO:0000313" key="3">
    <source>
        <dbReference type="Proteomes" id="UP000070444"/>
    </source>
</evidence>
<protein>
    <submittedName>
        <fullName evidence="2">Uncharacterized protein</fullName>
    </submittedName>
</protein>
<dbReference type="Proteomes" id="UP000070444">
    <property type="component" value="Unassembled WGS sequence"/>
</dbReference>
<name>A0A137NP90_CONC2</name>
<feature type="chain" id="PRO_5012362230" evidence="1">
    <location>
        <begin position="16"/>
        <end position="128"/>
    </location>
</feature>
<evidence type="ECO:0000256" key="1">
    <source>
        <dbReference type="SAM" id="SignalP"/>
    </source>
</evidence>
<gene>
    <name evidence="2" type="ORF">CONCODRAFT_14301</name>
</gene>
<sequence length="128" mass="13509">MNLIILGALISASLALPTIQENNNNNQLGLSRRGNVNLFGDRGGDVETMDDHFAMTVHGNSNHSGRDITDTEITNTITGAASDILMRRHNILSGIANGKQFASGIGVSNAASMVIGDTINNFQTVATK</sequence>
<organism evidence="2 3">
    <name type="scientific">Conidiobolus coronatus (strain ATCC 28846 / CBS 209.66 / NRRL 28638)</name>
    <name type="common">Delacroixia coronata</name>
    <dbReference type="NCBI Taxonomy" id="796925"/>
    <lineage>
        <taxon>Eukaryota</taxon>
        <taxon>Fungi</taxon>
        <taxon>Fungi incertae sedis</taxon>
        <taxon>Zoopagomycota</taxon>
        <taxon>Entomophthoromycotina</taxon>
        <taxon>Entomophthoromycetes</taxon>
        <taxon>Entomophthorales</taxon>
        <taxon>Ancylistaceae</taxon>
        <taxon>Conidiobolus</taxon>
    </lineage>
</organism>
<reference evidence="2 3" key="1">
    <citation type="journal article" date="2015" name="Genome Biol. Evol.">
        <title>Phylogenomic analyses indicate that early fungi evolved digesting cell walls of algal ancestors of land plants.</title>
        <authorList>
            <person name="Chang Y."/>
            <person name="Wang S."/>
            <person name="Sekimoto S."/>
            <person name="Aerts A.L."/>
            <person name="Choi C."/>
            <person name="Clum A."/>
            <person name="LaButti K.M."/>
            <person name="Lindquist E.A."/>
            <person name="Yee Ngan C."/>
            <person name="Ohm R.A."/>
            <person name="Salamov A.A."/>
            <person name="Grigoriev I.V."/>
            <person name="Spatafora J.W."/>
            <person name="Berbee M.L."/>
        </authorList>
    </citation>
    <scope>NUCLEOTIDE SEQUENCE [LARGE SCALE GENOMIC DNA]</scope>
    <source>
        <strain evidence="2 3">NRRL 28638</strain>
    </source>
</reference>
<feature type="signal peptide" evidence="1">
    <location>
        <begin position="1"/>
        <end position="15"/>
    </location>
</feature>
<keyword evidence="1" id="KW-0732">Signal</keyword>
<accession>A0A137NP90</accession>
<dbReference type="AlphaFoldDB" id="A0A137NP90"/>